<reference evidence="2" key="1">
    <citation type="submission" date="2020-07" db="EMBL/GenBank/DDBJ databases">
        <title>Multicomponent nature underlies the extraordinary mechanical properties of spider dragline silk.</title>
        <authorList>
            <person name="Kono N."/>
            <person name="Nakamura H."/>
            <person name="Mori M."/>
            <person name="Yoshida Y."/>
            <person name="Ohtoshi R."/>
            <person name="Malay A.D."/>
            <person name="Moran D.A.P."/>
            <person name="Tomita M."/>
            <person name="Numata K."/>
            <person name="Arakawa K."/>
        </authorList>
    </citation>
    <scope>NUCLEOTIDE SEQUENCE</scope>
</reference>
<evidence type="ECO:0000313" key="3">
    <source>
        <dbReference type="Proteomes" id="UP000887116"/>
    </source>
</evidence>
<comment type="caution">
    <text evidence="2">The sequence shown here is derived from an EMBL/GenBank/DDBJ whole genome shotgun (WGS) entry which is preliminary data.</text>
</comment>
<protein>
    <submittedName>
        <fullName evidence="2">Uncharacterized protein</fullName>
    </submittedName>
</protein>
<sequence>MVPPAFVEVSPRKEGESTYIPSALQLVLVTRFPQLHPPTDFSVGLSEEDLVVSHDYDQMSTWRGEVIMRMTFRILRKHLLHIKLITSAELNLILSVIWICPKAKQKY</sequence>
<evidence type="ECO:0000313" key="2">
    <source>
        <dbReference type="EMBL" id="GFR02627.1"/>
    </source>
</evidence>
<dbReference type="Proteomes" id="UP000887116">
    <property type="component" value="Unassembled WGS sequence"/>
</dbReference>
<feature type="transmembrane region" description="Helical" evidence="1">
    <location>
        <begin position="78"/>
        <end position="99"/>
    </location>
</feature>
<accession>A0A8X6GEA1</accession>
<keyword evidence="1" id="KW-0472">Membrane</keyword>
<dbReference type="EMBL" id="BMAO01035287">
    <property type="protein sequence ID" value="GFR02627.1"/>
    <property type="molecule type" value="Genomic_DNA"/>
</dbReference>
<keyword evidence="3" id="KW-1185">Reference proteome</keyword>
<name>A0A8X6GEA1_TRICU</name>
<keyword evidence="1" id="KW-0812">Transmembrane</keyword>
<evidence type="ECO:0000256" key="1">
    <source>
        <dbReference type="SAM" id="Phobius"/>
    </source>
</evidence>
<keyword evidence="1" id="KW-1133">Transmembrane helix</keyword>
<proteinExistence type="predicted"/>
<organism evidence="2 3">
    <name type="scientific">Trichonephila clavata</name>
    <name type="common">Joro spider</name>
    <name type="synonym">Nephila clavata</name>
    <dbReference type="NCBI Taxonomy" id="2740835"/>
    <lineage>
        <taxon>Eukaryota</taxon>
        <taxon>Metazoa</taxon>
        <taxon>Ecdysozoa</taxon>
        <taxon>Arthropoda</taxon>
        <taxon>Chelicerata</taxon>
        <taxon>Arachnida</taxon>
        <taxon>Araneae</taxon>
        <taxon>Araneomorphae</taxon>
        <taxon>Entelegynae</taxon>
        <taxon>Araneoidea</taxon>
        <taxon>Nephilidae</taxon>
        <taxon>Trichonephila</taxon>
    </lineage>
</organism>
<gene>
    <name evidence="2" type="ORF">TNCT_234571</name>
</gene>
<dbReference type="AlphaFoldDB" id="A0A8X6GEA1"/>